<evidence type="ECO:0000313" key="1">
    <source>
        <dbReference type="EMBL" id="KAG6724229.1"/>
    </source>
</evidence>
<name>A0A922FL36_CARIL</name>
<evidence type="ECO:0000313" key="2">
    <source>
        <dbReference type="Proteomes" id="UP000811246"/>
    </source>
</evidence>
<dbReference type="AlphaFoldDB" id="A0A922FL36"/>
<dbReference type="Proteomes" id="UP000811246">
    <property type="component" value="Chromosome 3"/>
</dbReference>
<proteinExistence type="predicted"/>
<accession>A0A922FL36</accession>
<comment type="caution">
    <text evidence="1">The sequence shown here is derived from an EMBL/GenBank/DDBJ whole genome shotgun (WGS) entry which is preliminary data.</text>
</comment>
<reference evidence="1" key="1">
    <citation type="submission" date="2021-01" db="EMBL/GenBank/DDBJ databases">
        <authorList>
            <person name="Lovell J.T."/>
            <person name="Bentley N."/>
            <person name="Bhattarai G."/>
            <person name="Jenkins J.W."/>
            <person name="Sreedasyam A."/>
            <person name="Alarcon Y."/>
            <person name="Bock C."/>
            <person name="Boston L."/>
            <person name="Carlson J."/>
            <person name="Cervantes K."/>
            <person name="Clermont K."/>
            <person name="Krom N."/>
            <person name="Kubenka K."/>
            <person name="Mamidi S."/>
            <person name="Mattison C."/>
            <person name="Monteros M."/>
            <person name="Pisani C."/>
            <person name="Plott C."/>
            <person name="Rajasekar S."/>
            <person name="Rhein H.S."/>
            <person name="Rohla C."/>
            <person name="Song M."/>
            <person name="Hilaire R.S."/>
            <person name="Shu S."/>
            <person name="Wells L."/>
            <person name="Wang X."/>
            <person name="Webber J."/>
            <person name="Heerema R.J."/>
            <person name="Klein P."/>
            <person name="Conner P."/>
            <person name="Grauke L."/>
            <person name="Grimwood J."/>
            <person name="Schmutz J."/>
            <person name="Randall J.J."/>
        </authorList>
    </citation>
    <scope>NUCLEOTIDE SEQUENCE</scope>
    <source>
        <tissue evidence="1">Leaf</tissue>
    </source>
</reference>
<organism evidence="1 2">
    <name type="scientific">Carya illinoinensis</name>
    <name type="common">Pecan</name>
    <dbReference type="NCBI Taxonomy" id="32201"/>
    <lineage>
        <taxon>Eukaryota</taxon>
        <taxon>Viridiplantae</taxon>
        <taxon>Streptophyta</taxon>
        <taxon>Embryophyta</taxon>
        <taxon>Tracheophyta</taxon>
        <taxon>Spermatophyta</taxon>
        <taxon>Magnoliopsida</taxon>
        <taxon>eudicotyledons</taxon>
        <taxon>Gunneridae</taxon>
        <taxon>Pentapetalae</taxon>
        <taxon>rosids</taxon>
        <taxon>fabids</taxon>
        <taxon>Fagales</taxon>
        <taxon>Juglandaceae</taxon>
        <taxon>Carya</taxon>
    </lineage>
</organism>
<protein>
    <submittedName>
        <fullName evidence="1">Uncharacterized protein</fullName>
    </submittedName>
</protein>
<dbReference type="EMBL" id="CM031827">
    <property type="protein sequence ID" value="KAG6724229.1"/>
    <property type="molecule type" value="Genomic_DNA"/>
</dbReference>
<sequence>MQAFFVFSTSFYVDGQWRYDESQHHESGEYSIVNTLLLGMDYMDVDNEAFRRMA</sequence>
<gene>
    <name evidence="1" type="ORF">I3842_03G248800</name>
</gene>